<dbReference type="STRING" id="698762.SAMN00808754_2036"/>
<dbReference type="EMBL" id="LT838272">
    <property type="protein sequence ID" value="SMB97935.1"/>
    <property type="molecule type" value="Genomic_DNA"/>
</dbReference>
<proteinExistence type="predicted"/>
<dbReference type="RefSeq" id="WP_084665612.1">
    <property type="nucleotide sequence ID" value="NZ_LT838272.1"/>
</dbReference>
<dbReference type="OrthoDB" id="2651947at2"/>
<evidence type="ECO:0000259" key="1">
    <source>
        <dbReference type="Pfam" id="PF24032"/>
    </source>
</evidence>
<keyword evidence="3" id="KW-1185">Reference proteome</keyword>
<feature type="domain" description="YqbQ/XkdQ" evidence="1">
    <location>
        <begin position="77"/>
        <end position="229"/>
    </location>
</feature>
<dbReference type="Proteomes" id="UP000192569">
    <property type="component" value="Chromosome I"/>
</dbReference>
<reference evidence="2 3" key="1">
    <citation type="submission" date="2017-04" db="EMBL/GenBank/DDBJ databases">
        <authorList>
            <person name="Afonso C.L."/>
            <person name="Miller P.J."/>
            <person name="Scott M.A."/>
            <person name="Spackman E."/>
            <person name="Goraichik I."/>
            <person name="Dimitrov K.M."/>
            <person name="Suarez D.L."/>
            <person name="Swayne D.E."/>
        </authorList>
    </citation>
    <scope>NUCLEOTIDE SEQUENCE [LARGE SCALE GENOMIC DNA]</scope>
    <source>
        <strain evidence="2 3">ToBE</strain>
    </source>
</reference>
<protein>
    <recommendedName>
        <fullName evidence="1">YqbQ/XkdQ domain-containing protein</fullName>
    </recommendedName>
</protein>
<evidence type="ECO:0000313" key="2">
    <source>
        <dbReference type="EMBL" id="SMB97935.1"/>
    </source>
</evidence>
<dbReference type="AlphaFoldDB" id="A0A1W1VX54"/>
<dbReference type="InterPro" id="IPR056937">
    <property type="entry name" value="YqbQ/XkdQ"/>
</dbReference>
<accession>A0A1W1VX54</accession>
<sequence length="356" mass="39619">MINPGLSRYEVVLDNKYFLRDLVESITLEESLDEIAYRATVRLVVTPDFPGITPGQEIRVSGIPFGGTEMVYLLHPGVVWEVESESHGQKHITVTIYDKTIYLAKSEDEYILPAGQTASQRIERYAADWNIPLGNIADTGIPLVRAVYRAQSIYSMMMADLKETATKGGGLYRPRMTPYGLELVQLGSNETVWVLESGQNVESLVQRRTLEGTVTAVKVLGTAKKARTEIDTSGMTLEEIGRLYGSEEDREDLPSPVLAIEYGENDKYGTLQKVIQDSKIETVAQAIEAARKALTGMQETLTVTAIDINTIRAGDKVSLDGWELLVTSVKHDLGSPGHMTLELASEDYVRRRYYYD</sequence>
<name>A0A1W1VX54_9FIRM</name>
<dbReference type="Pfam" id="PF24032">
    <property type="entry name" value="YQBQ"/>
    <property type="match status" value="1"/>
</dbReference>
<evidence type="ECO:0000313" key="3">
    <source>
        <dbReference type="Proteomes" id="UP000192569"/>
    </source>
</evidence>
<organism evidence="2 3">
    <name type="scientific">Thermanaeromonas toyohensis ToBE</name>
    <dbReference type="NCBI Taxonomy" id="698762"/>
    <lineage>
        <taxon>Bacteria</taxon>
        <taxon>Bacillati</taxon>
        <taxon>Bacillota</taxon>
        <taxon>Clostridia</taxon>
        <taxon>Neomoorellales</taxon>
        <taxon>Neomoorellaceae</taxon>
        <taxon>Thermanaeromonas</taxon>
    </lineage>
</organism>
<gene>
    <name evidence="2" type="ORF">SAMN00808754_2036</name>
</gene>